<comment type="caution">
    <text evidence="1">The sequence shown here is derived from an EMBL/GenBank/DDBJ whole genome shotgun (WGS) entry which is preliminary data.</text>
</comment>
<name>L8P4L7_STRVR</name>
<accession>L8P4L7</accession>
<protein>
    <submittedName>
        <fullName evidence="1">Uncharacterized protein</fullName>
    </submittedName>
</protein>
<organism evidence="1 2">
    <name type="scientific">Streptomyces viridochromogenes Tue57</name>
    <dbReference type="NCBI Taxonomy" id="1160705"/>
    <lineage>
        <taxon>Bacteria</taxon>
        <taxon>Bacillati</taxon>
        <taxon>Actinomycetota</taxon>
        <taxon>Actinomycetes</taxon>
        <taxon>Kitasatosporales</taxon>
        <taxon>Streptomycetaceae</taxon>
        <taxon>Streptomyces</taxon>
    </lineage>
</organism>
<dbReference type="AlphaFoldDB" id="L8P4L7"/>
<reference evidence="1 2" key="1">
    <citation type="journal article" date="2013" name="Genome Announc.">
        <title>Draft Genome Sequence of Streptomyces viridochromogenes Strain Tu57, Producer of Avilamycin.</title>
        <authorList>
            <person name="Gruning B.A."/>
            <person name="Erxleben A."/>
            <person name="Hahnlein A."/>
            <person name="Gunther S."/>
        </authorList>
    </citation>
    <scope>NUCLEOTIDE SEQUENCE [LARGE SCALE GENOMIC DNA]</scope>
    <source>
        <strain evidence="1 2">Tue57</strain>
    </source>
</reference>
<evidence type="ECO:0000313" key="1">
    <source>
        <dbReference type="EMBL" id="ELS50217.1"/>
    </source>
</evidence>
<dbReference type="EMBL" id="AMLP01000311">
    <property type="protein sequence ID" value="ELS50217.1"/>
    <property type="molecule type" value="Genomic_DNA"/>
</dbReference>
<evidence type="ECO:0000313" key="2">
    <source>
        <dbReference type="Proteomes" id="UP000011205"/>
    </source>
</evidence>
<sequence>MAVKRVGPNSARNDTRSPVLLKGAEEISHRMGYLG</sequence>
<dbReference type="Proteomes" id="UP000011205">
    <property type="component" value="Unassembled WGS sequence"/>
</dbReference>
<gene>
    <name evidence="1" type="ORF">STVIR_8823</name>
</gene>
<proteinExistence type="predicted"/>